<dbReference type="Proteomes" id="UP000254425">
    <property type="component" value="Chromosome"/>
</dbReference>
<protein>
    <recommendedName>
        <fullName evidence="3">Immunity protein 21 of polymorphic toxin system</fullName>
    </recommendedName>
</protein>
<accession>A0A345XPG0</accession>
<evidence type="ECO:0008006" key="3">
    <source>
        <dbReference type="Google" id="ProtNLM"/>
    </source>
</evidence>
<proteinExistence type="predicted"/>
<dbReference type="KEGG" id="sarm:DVA86_13565"/>
<reference evidence="1 2" key="1">
    <citation type="submission" date="2018-07" db="EMBL/GenBank/DDBJ databases">
        <title>Draft genome of the type strain Streptomyces armeniacus ATCC 15676.</title>
        <authorList>
            <person name="Labana P."/>
            <person name="Gosse J.T."/>
            <person name="Boddy C.N."/>
        </authorList>
    </citation>
    <scope>NUCLEOTIDE SEQUENCE [LARGE SCALE GENOMIC DNA]</scope>
    <source>
        <strain evidence="1 2">ATCC 15676</strain>
    </source>
</reference>
<sequence>MNASPYTEVDAYGTSGAGPVWVESLGGPLIVVPVSALTAWHGATETGLVGGDATAPDDYDRACAVGGLAGVIPVGQGGAQALVLADEPATTCYLPEHRAFLRWFAARSAAGLRAAAEAALADPATSWEECGTWVSDGTGVLMDSVEAGAGLDSEAPGGGMPEQAPVPLPAGRWRVRATHTGPGGENQAGLVQLLPAEG</sequence>
<dbReference type="RefSeq" id="WP_208878421.1">
    <property type="nucleotide sequence ID" value="NZ_CP031320.1"/>
</dbReference>
<dbReference type="EMBL" id="CP031320">
    <property type="protein sequence ID" value="AXK33526.1"/>
    <property type="molecule type" value="Genomic_DNA"/>
</dbReference>
<gene>
    <name evidence="1" type="ORF">DVA86_13565</name>
</gene>
<evidence type="ECO:0000313" key="1">
    <source>
        <dbReference type="EMBL" id="AXK33526.1"/>
    </source>
</evidence>
<dbReference type="AlphaFoldDB" id="A0A345XPG0"/>
<organism evidence="1 2">
    <name type="scientific">Streptomyces armeniacus</name>
    <dbReference type="NCBI Taxonomy" id="83291"/>
    <lineage>
        <taxon>Bacteria</taxon>
        <taxon>Bacillati</taxon>
        <taxon>Actinomycetota</taxon>
        <taxon>Actinomycetes</taxon>
        <taxon>Kitasatosporales</taxon>
        <taxon>Streptomycetaceae</taxon>
        <taxon>Streptomyces</taxon>
    </lineage>
</organism>
<dbReference type="Pfam" id="PF15589">
    <property type="entry name" value="Imm21"/>
    <property type="match status" value="1"/>
</dbReference>
<evidence type="ECO:0000313" key="2">
    <source>
        <dbReference type="Proteomes" id="UP000254425"/>
    </source>
</evidence>
<dbReference type="InterPro" id="IPR028961">
    <property type="entry name" value="Imm21"/>
</dbReference>
<name>A0A345XPG0_9ACTN</name>
<keyword evidence="2" id="KW-1185">Reference proteome</keyword>